<protein>
    <submittedName>
        <fullName evidence="1">Putative c6 finger domain protein</fullName>
    </submittedName>
</protein>
<gene>
    <name evidence="1" type="ORF">UCREL1_102</name>
</gene>
<dbReference type="OrthoDB" id="5423818at2759"/>
<organism evidence="1 2">
    <name type="scientific">Eutypa lata (strain UCR-EL1)</name>
    <name type="common">Grapevine dieback disease fungus</name>
    <name type="synonym">Eutypa armeniacae</name>
    <dbReference type="NCBI Taxonomy" id="1287681"/>
    <lineage>
        <taxon>Eukaryota</taxon>
        <taxon>Fungi</taxon>
        <taxon>Dikarya</taxon>
        <taxon>Ascomycota</taxon>
        <taxon>Pezizomycotina</taxon>
        <taxon>Sordariomycetes</taxon>
        <taxon>Xylariomycetidae</taxon>
        <taxon>Xylariales</taxon>
        <taxon>Diatrypaceae</taxon>
        <taxon>Eutypa</taxon>
    </lineage>
</organism>
<evidence type="ECO:0000313" key="2">
    <source>
        <dbReference type="Proteomes" id="UP000012174"/>
    </source>
</evidence>
<reference evidence="2" key="1">
    <citation type="journal article" date="2013" name="Genome Announc.">
        <title>Draft genome sequence of the grapevine dieback fungus Eutypa lata UCR-EL1.</title>
        <authorList>
            <person name="Blanco-Ulate B."/>
            <person name="Rolshausen P.E."/>
            <person name="Cantu D."/>
        </authorList>
    </citation>
    <scope>NUCLEOTIDE SEQUENCE [LARGE SCALE GENOMIC DNA]</scope>
    <source>
        <strain evidence="2">UCR-EL1</strain>
    </source>
</reference>
<dbReference type="STRING" id="1287681.M7U1M0"/>
<name>M7U1M0_EUTLA</name>
<dbReference type="Proteomes" id="UP000012174">
    <property type="component" value="Unassembled WGS sequence"/>
</dbReference>
<dbReference type="KEGG" id="ela:UCREL1_102"/>
<sequence>MMTRRETLPWFIHGHCYEEPGLPATLTSCIKIMQQSYLDREPHQRKDSLWPVVDDETRRFLRTLEGCSRQELLVNKQAQIMYAIVCMLDNMSSLGIPEVRLQILMSYQRCQYFDNNVMFEVDAIDDPCETWEDWVTGLLWFLMSRIADLKFGVMCPVVRGYRTLPLPAPGPLWNARTPGEWRTLRDSYRRDVGRHTLRTFGDLVEARSQTPDSELGKQLNDWYASCDQLGILLSLATTMV</sequence>
<accession>M7U1M0</accession>
<dbReference type="AlphaFoldDB" id="M7U1M0"/>
<proteinExistence type="predicted"/>
<dbReference type="OMA" id="MMLRRQT"/>
<dbReference type="EMBL" id="KB705371">
    <property type="protein sequence ID" value="EMR72840.1"/>
    <property type="molecule type" value="Genomic_DNA"/>
</dbReference>
<evidence type="ECO:0000313" key="1">
    <source>
        <dbReference type="EMBL" id="EMR72840.1"/>
    </source>
</evidence>
<dbReference type="HOGENOM" id="CLU_044368_1_0_1"/>
<keyword evidence="2" id="KW-1185">Reference proteome</keyword>
<dbReference type="eggNOG" id="ENOG502SNS1">
    <property type="taxonomic scope" value="Eukaryota"/>
</dbReference>